<accession>A0A067BTG3</accession>
<evidence type="ECO:0000313" key="2">
    <source>
        <dbReference type="EMBL" id="KDO17571.1"/>
    </source>
</evidence>
<dbReference type="VEuPathDB" id="FungiDB:SPRG_16871"/>
<dbReference type="PANTHER" id="PTHR22538">
    <property type="entry name" value="CILIA- AND FLAGELLA-ASSOCIATED PROTEIN 74"/>
    <property type="match status" value="1"/>
</dbReference>
<dbReference type="Gene3D" id="3.40.50.1820">
    <property type="entry name" value="alpha/beta hydrolase"/>
    <property type="match status" value="1"/>
</dbReference>
<gene>
    <name evidence="2" type="ORF">SPRG_16871</name>
</gene>
<dbReference type="AlphaFoldDB" id="A0A067BTG3"/>
<keyword evidence="1" id="KW-0812">Transmembrane</keyword>
<dbReference type="PANTHER" id="PTHR22538:SF1">
    <property type="entry name" value="VWFD DOMAIN-CONTAINING PROTEIN"/>
    <property type="match status" value="1"/>
</dbReference>
<keyword evidence="1" id="KW-0472">Membrane</keyword>
<dbReference type="Proteomes" id="UP000030745">
    <property type="component" value="Unassembled WGS sequence"/>
</dbReference>
<dbReference type="OMA" id="DNISSNW"/>
<evidence type="ECO:0000313" key="3">
    <source>
        <dbReference type="Proteomes" id="UP000030745"/>
    </source>
</evidence>
<evidence type="ECO:0000256" key="1">
    <source>
        <dbReference type="SAM" id="Phobius"/>
    </source>
</evidence>
<dbReference type="EMBL" id="KK583625">
    <property type="protein sequence ID" value="KDO17571.1"/>
    <property type="molecule type" value="Genomic_DNA"/>
</dbReference>
<organism evidence="2 3">
    <name type="scientific">Saprolegnia parasitica (strain CBS 223.65)</name>
    <dbReference type="NCBI Taxonomy" id="695850"/>
    <lineage>
        <taxon>Eukaryota</taxon>
        <taxon>Sar</taxon>
        <taxon>Stramenopiles</taxon>
        <taxon>Oomycota</taxon>
        <taxon>Saprolegniomycetes</taxon>
        <taxon>Saprolegniales</taxon>
        <taxon>Saprolegniaceae</taxon>
        <taxon>Saprolegnia</taxon>
    </lineage>
</organism>
<keyword evidence="3" id="KW-1185">Reference proteome</keyword>
<proteinExistence type="predicted"/>
<protein>
    <submittedName>
        <fullName evidence="2">Uncharacterized protein</fullName>
    </submittedName>
</protein>
<dbReference type="GeneID" id="24138458"/>
<dbReference type="InterPro" id="IPR029058">
    <property type="entry name" value="AB_hydrolase_fold"/>
</dbReference>
<keyword evidence="1" id="KW-1133">Transmembrane helix</keyword>
<feature type="transmembrane region" description="Helical" evidence="1">
    <location>
        <begin position="26"/>
        <end position="47"/>
    </location>
</feature>
<name>A0A067BTG3_SAPPC</name>
<sequence>MSSTPAVEYDHVVDTPAPKKFWTTKAIVGAVVFCGVVCASVGAYYVYNGKTHSTAGDIVTQIQQSPGLRVQIHAKRSSMAFNGQTSATVYVVPRAGSGANLKFDAFLSQPGPEVTANYMLLDDRAYWSIVKDNATVATGCLNPDQVPPVQLMQSSLEDSKIECPSGKLLELQFAGENFVFCNSNTNKLTKAVGTDLDMTIEYLSDPTSIPDFDVPQMAGKAPLSCPVVTSTPATTTTSTTTRRLESSHRRTSIFGSSSCGCKGKKKPCLFVHGVGNEKSSAPTSTAKDLWGDIHDHAPCCSRISFMHYESVNRGWNETSVQEEFCAAALQMSPACSETVDNVILVTFSMGNLVASGAFATGKCQLGDDVTWVSIAGPMQGSPAGNLLEDKCAASDSGSDSTLKSILNLVGKCPPTPAYLNLKTQASVDALLQKQFAAAQDVRHRGATKTMCGVKSSGLATTDGVGLAILGSMAFKNGSMHDGVVGFESCSVGIDSFATNAEAGANYKASINHLDASFRNGDGWWGADRKPVKWFECAL</sequence>
<reference evidence="2 3" key="1">
    <citation type="journal article" date="2013" name="PLoS Genet.">
        <title>Distinctive expansion of potential virulence genes in the genome of the oomycete fish pathogen Saprolegnia parasitica.</title>
        <authorList>
            <person name="Jiang R.H."/>
            <person name="de Bruijn I."/>
            <person name="Haas B.J."/>
            <person name="Belmonte R."/>
            <person name="Lobach L."/>
            <person name="Christie J."/>
            <person name="van den Ackerveken G."/>
            <person name="Bottin A."/>
            <person name="Bulone V."/>
            <person name="Diaz-Moreno S.M."/>
            <person name="Dumas B."/>
            <person name="Fan L."/>
            <person name="Gaulin E."/>
            <person name="Govers F."/>
            <person name="Grenville-Briggs L.J."/>
            <person name="Horner N.R."/>
            <person name="Levin J.Z."/>
            <person name="Mammella M."/>
            <person name="Meijer H.J."/>
            <person name="Morris P."/>
            <person name="Nusbaum C."/>
            <person name="Oome S."/>
            <person name="Phillips A.J."/>
            <person name="van Rooyen D."/>
            <person name="Rzeszutek E."/>
            <person name="Saraiva M."/>
            <person name="Secombes C.J."/>
            <person name="Seidl M.F."/>
            <person name="Snel B."/>
            <person name="Stassen J.H."/>
            <person name="Sykes S."/>
            <person name="Tripathy S."/>
            <person name="van den Berg H."/>
            <person name="Vega-Arreguin J.C."/>
            <person name="Wawra S."/>
            <person name="Young S.K."/>
            <person name="Zeng Q."/>
            <person name="Dieguez-Uribeondo J."/>
            <person name="Russ C."/>
            <person name="Tyler B.M."/>
            <person name="van West P."/>
        </authorList>
    </citation>
    <scope>NUCLEOTIDE SEQUENCE [LARGE SCALE GENOMIC DNA]</scope>
    <source>
        <strain evidence="2 3">CBS 223.65</strain>
    </source>
</reference>
<dbReference type="KEGG" id="spar:SPRG_16871"/>
<dbReference type="RefSeq" id="XP_012211720.1">
    <property type="nucleotide sequence ID" value="XM_012356330.1"/>
</dbReference>